<accession>A0A520KFV0</accession>
<gene>
    <name evidence="2" type="ORF">DSO09_03705</name>
    <name evidence="1" type="ORF">EF809_02475</name>
</gene>
<reference evidence="1 3" key="2">
    <citation type="journal article" date="2019" name="Nat. Microbiol.">
        <title>Wide diversity of methane and short-chain alkane metabolisms in uncultured archaea.</title>
        <authorList>
            <person name="Borrel G."/>
            <person name="Adam P.S."/>
            <person name="McKay L.J."/>
            <person name="Chen L.X."/>
            <person name="Sierra-Garcia I.N."/>
            <person name="Sieber C.M."/>
            <person name="Letourneur Q."/>
            <person name="Ghozlane A."/>
            <person name="Andersen G.L."/>
            <person name="Li W.J."/>
            <person name="Hallam S.J."/>
            <person name="Muyzer G."/>
            <person name="de Oliveira V.M."/>
            <person name="Inskeep W.P."/>
            <person name="Banfield J.F."/>
            <person name="Gribaldo S."/>
        </authorList>
    </citation>
    <scope>NUCLEOTIDE SEQUENCE [LARGE SCALE GENOMIC DNA]</scope>
    <source>
        <strain evidence="1">Verst-YHS</strain>
    </source>
</reference>
<name>A0A520KFV0_9CREN</name>
<proteinExistence type="predicted"/>
<dbReference type="EMBL" id="QNVI01000044">
    <property type="protein sequence ID" value="TDA38679.1"/>
    <property type="molecule type" value="Genomic_DNA"/>
</dbReference>
<comment type="caution">
    <text evidence="1">The sequence shown here is derived from an EMBL/GenBank/DDBJ whole genome shotgun (WGS) entry which is preliminary data.</text>
</comment>
<evidence type="ECO:0000313" key="4">
    <source>
        <dbReference type="Proteomes" id="UP000317265"/>
    </source>
</evidence>
<evidence type="ECO:0000313" key="3">
    <source>
        <dbReference type="Proteomes" id="UP000316080"/>
    </source>
</evidence>
<evidence type="ECO:0000313" key="1">
    <source>
        <dbReference type="EMBL" id="RZN56505.1"/>
    </source>
</evidence>
<dbReference type="EMBL" id="RXIH01000022">
    <property type="protein sequence ID" value="RZN56505.1"/>
    <property type="molecule type" value="Genomic_DNA"/>
</dbReference>
<dbReference type="AlphaFoldDB" id="A0A520KFV0"/>
<evidence type="ECO:0000313" key="2">
    <source>
        <dbReference type="EMBL" id="TDA38679.1"/>
    </source>
</evidence>
<feature type="non-terminal residue" evidence="1">
    <location>
        <position position="1"/>
    </location>
</feature>
<protein>
    <submittedName>
        <fullName evidence="1">Mechanosensitive ion channel family protein</fullName>
    </submittedName>
</protein>
<dbReference type="Proteomes" id="UP000316080">
    <property type="component" value="Unassembled WGS sequence"/>
</dbReference>
<reference evidence="2 4" key="1">
    <citation type="journal article" date="2019" name="Nat. Microbiol.">
        <title>Expanding anaerobic alkane metabolism in the domain of Archaea.</title>
        <authorList>
            <person name="Wang Y."/>
            <person name="Wegener G."/>
            <person name="Hou J."/>
            <person name="Wang F."/>
            <person name="Xiao X."/>
        </authorList>
    </citation>
    <scope>NUCLEOTIDE SEQUENCE [LARGE SCALE GENOMIC DNA]</scope>
    <source>
        <strain evidence="2">WYZ-LMO11</strain>
    </source>
</reference>
<sequence length="29" mass="3123">TIVRKADGTTVLIPNNAIIGGKIYLKPKK</sequence>
<organism evidence="1 3">
    <name type="scientific">Thermoproteota archaeon</name>
    <dbReference type="NCBI Taxonomy" id="2056631"/>
    <lineage>
        <taxon>Archaea</taxon>
        <taxon>Thermoproteota</taxon>
    </lineage>
</organism>
<dbReference type="Proteomes" id="UP000317265">
    <property type="component" value="Unassembled WGS sequence"/>
</dbReference>